<keyword evidence="2" id="KW-0732">Signal</keyword>
<evidence type="ECO:0000313" key="5">
    <source>
        <dbReference type="EMBL" id="KAA2240802.1"/>
    </source>
</evidence>
<feature type="domain" description="CusB-like beta-barrel" evidence="3">
    <location>
        <begin position="190"/>
        <end position="260"/>
    </location>
</feature>
<accession>A0A5B2VRE4</accession>
<dbReference type="Pfam" id="PF25975">
    <property type="entry name" value="CzcB_C"/>
    <property type="match status" value="1"/>
</dbReference>
<evidence type="ECO:0000313" key="6">
    <source>
        <dbReference type="Proteomes" id="UP000324611"/>
    </source>
</evidence>
<name>A0A5B2VRE4_9BACT</name>
<dbReference type="RefSeq" id="WP_149841980.1">
    <property type="nucleotide sequence ID" value="NZ_VUOC01000004.1"/>
</dbReference>
<evidence type="ECO:0000256" key="2">
    <source>
        <dbReference type="SAM" id="SignalP"/>
    </source>
</evidence>
<reference evidence="5 6" key="2">
    <citation type="submission" date="2019-09" db="EMBL/GenBank/DDBJ databases">
        <authorList>
            <person name="Jin C."/>
        </authorList>
    </citation>
    <scope>NUCLEOTIDE SEQUENCE [LARGE SCALE GENOMIC DNA]</scope>
    <source>
        <strain evidence="5 6">BN140078</strain>
    </source>
</reference>
<sequence>MNSTIIPLLTACLFFTACSHAKKETPATTDPAPQITHDGQRIAFPDTAMAAFFQTEPAGDSALSGELHAPARVAATVLISAEGAQNVVLFDNPDLESSYTQLMQHLINIRHIQDINIKQRKIELERAQDLFNHGAATGKDLLDAQAALSMEQTNLANERAAIIEHEAKLKAGGFNPEALRSSNPGIAYIICDIPETQINNVKEGNACRIALPAYPEMPVSGKIEDIADVIDATTRMVKLRIRISNPGNQVKAGMFATVSFPVAMDLKSNNTISINRAALITAQGRNYVFVKTAPATFERKEVTTGLQIGDRINIYNGLARNEDVVINGVMQLKGLSFGY</sequence>
<feature type="domain" description="CzcB-like C-terminal circularly permuted SH3-like" evidence="4">
    <location>
        <begin position="272"/>
        <end position="333"/>
    </location>
</feature>
<dbReference type="Gene3D" id="2.40.420.20">
    <property type="match status" value="1"/>
</dbReference>
<evidence type="ECO:0000259" key="3">
    <source>
        <dbReference type="Pfam" id="PF25954"/>
    </source>
</evidence>
<dbReference type="Pfam" id="PF25954">
    <property type="entry name" value="Beta-barrel_RND_2"/>
    <property type="match status" value="1"/>
</dbReference>
<protein>
    <submittedName>
        <fullName evidence="5">HlyD family efflux transporter periplasmic adaptor subunit</fullName>
    </submittedName>
</protein>
<dbReference type="Proteomes" id="UP000324611">
    <property type="component" value="Unassembled WGS sequence"/>
</dbReference>
<keyword evidence="1" id="KW-0813">Transport</keyword>
<keyword evidence="6" id="KW-1185">Reference proteome</keyword>
<evidence type="ECO:0000259" key="4">
    <source>
        <dbReference type="Pfam" id="PF25975"/>
    </source>
</evidence>
<evidence type="ECO:0000256" key="1">
    <source>
        <dbReference type="ARBA" id="ARBA00022448"/>
    </source>
</evidence>
<dbReference type="AlphaFoldDB" id="A0A5B2VRE4"/>
<dbReference type="InterPro" id="IPR058792">
    <property type="entry name" value="Beta-barrel_RND_2"/>
</dbReference>
<dbReference type="InterPro" id="IPR058649">
    <property type="entry name" value="CzcB_C"/>
</dbReference>
<comment type="caution">
    <text evidence="5">The sequence shown here is derived from an EMBL/GenBank/DDBJ whole genome shotgun (WGS) entry which is preliminary data.</text>
</comment>
<dbReference type="SUPFAM" id="SSF111369">
    <property type="entry name" value="HlyD-like secretion proteins"/>
    <property type="match status" value="1"/>
</dbReference>
<dbReference type="PANTHER" id="PTHR30097">
    <property type="entry name" value="CATION EFFLUX SYSTEM PROTEIN CUSB"/>
    <property type="match status" value="1"/>
</dbReference>
<dbReference type="EMBL" id="VUOC01000004">
    <property type="protein sequence ID" value="KAA2240802.1"/>
    <property type="molecule type" value="Genomic_DNA"/>
</dbReference>
<dbReference type="Gene3D" id="2.40.30.170">
    <property type="match status" value="1"/>
</dbReference>
<proteinExistence type="predicted"/>
<dbReference type="InterPro" id="IPR051909">
    <property type="entry name" value="MFP_Cation_Efflux"/>
</dbReference>
<organism evidence="5 6">
    <name type="scientific">Chitinophaga agrisoli</name>
    <dbReference type="NCBI Taxonomy" id="2607653"/>
    <lineage>
        <taxon>Bacteria</taxon>
        <taxon>Pseudomonadati</taxon>
        <taxon>Bacteroidota</taxon>
        <taxon>Chitinophagia</taxon>
        <taxon>Chitinophagales</taxon>
        <taxon>Chitinophagaceae</taxon>
        <taxon>Chitinophaga</taxon>
    </lineage>
</organism>
<reference evidence="5 6" key="1">
    <citation type="submission" date="2019-09" db="EMBL/GenBank/DDBJ databases">
        <title>Chitinophaga ginsengihumi sp. nov., isolated from soil of ginseng rhizosphere.</title>
        <authorList>
            <person name="Lee J."/>
        </authorList>
    </citation>
    <scope>NUCLEOTIDE SEQUENCE [LARGE SCALE GENOMIC DNA]</scope>
    <source>
        <strain evidence="5 6">BN140078</strain>
    </source>
</reference>
<feature type="chain" id="PRO_5023128868" evidence="2">
    <location>
        <begin position="22"/>
        <end position="339"/>
    </location>
</feature>
<feature type="signal peptide" evidence="2">
    <location>
        <begin position="1"/>
        <end position="21"/>
    </location>
</feature>
<gene>
    <name evidence="5" type="ORF">F0L74_32215</name>
</gene>